<accession>A0A836GS62</accession>
<comment type="caution">
    <text evidence="2">The sequence shown here is derived from an EMBL/GenBank/DDBJ whole genome shotgun (WGS) entry which is preliminary data.</text>
</comment>
<dbReference type="Proteomes" id="UP000673552">
    <property type="component" value="Chromosome 36"/>
</dbReference>
<evidence type="ECO:0000313" key="3">
    <source>
        <dbReference type="Proteomes" id="UP000673552"/>
    </source>
</evidence>
<reference evidence="2 3" key="1">
    <citation type="submission" date="2021-03" db="EMBL/GenBank/DDBJ databases">
        <title>Leishmania (Mundinia) martiniquensis Genome sequencing and assembly.</title>
        <authorList>
            <person name="Almutairi H."/>
            <person name="Gatherer D."/>
        </authorList>
    </citation>
    <scope>NUCLEOTIDE SEQUENCE [LARGE SCALE GENOMIC DNA]</scope>
    <source>
        <strain evidence="2">LSCM1</strain>
    </source>
</reference>
<dbReference type="KEGG" id="lmat:92510335"/>
<keyword evidence="3" id="KW-1185">Reference proteome</keyword>
<feature type="compositionally biased region" description="Basic residues" evidence="1">
    <location>
        <begin position="63"/>
        <end position="72"/>
    </location>
</feature>
<feature type="region of interest" description="Disordered" evidence="1">
    <location>
        <begin position="1"/>
        <end position="97"/>
    </location>
</feature>
<dbReference type="OrthoDB" id="273572at2759"/>
<protein>
    <submittedName>
        <fullName evidence="2">Uncharacterized protein</fullName>
    </submittedName>
</protein>
<dbReference type="RefSeq" id="XP_067173928.1">
    <property type="nucleotide sequence ID" value="XM_067317823.1"/>
</dbReference>
<feature type="compositionally biased region" description="Low complexity" evidence="1">
    <location>
        <begin position="29"/>
        <end position="40"/>
    </location>
</feature>
<organism evidence="2 3">
    <name type="scientific">Leishmania martiniquensis</name>
    <dbReference type="NCBI Taxonomy" id="1580590"/>
    <lineage>
        <taxon>Eukaryota</taxon>
        <taxon>Discoba</taxon>
        <taxon>Euglenozoa</taxon>
        <taxon>Kinetoplastea</taxon>
        <taxon>Metakinetoplastina</taxon>
        <taxon>Trypanosomatida</taxon>
        <taxon>Trypanosomatidae</taxon>
        <taxon>Leishmaniinae</taxon>
        <taxon>Leishmania</taxon>
    </lineage>
</organism>
<proteinExistence type="predicted"/>
<evidence type="ECO:0000256" key="1">
    <source>
        <dbReference type="SAM" id="MobiDB-lite"/>
    </source>
</evidence>
<gene>
    <name evidence="2" type="ORF">LSCM1_00170</name>
</gene>
<name>A0A836GS62_9TRYP</name>
<dbReference type="AlphaFoldDB" id="A0A836GS62"/>
<evidence type="ECO:0000313" key="2">
    <source>
        <dbReference type="EMBL" id="KAG5463991.1"/>
    </source>
</evidence>
<dbReference type="GeneID" id="92510335"/>
<dbReference type="EMBL" id="JAFEUZ010000036">
    <property type="protein sequence ID" value="KAG5463991.1"/>
    <property type="molecule type" value="Genomic_DNA"/>
</dbReference>
<sequence>MSGWAVAATPPRGKGDGIRGRASGGQGGSSLHAAAAAGTSPRPPPEMPAASSANFAAPLSARQRSKGARGRLLKYTPAASSRSRQSKRTRTVADNGGSAAAAHFSSAGLPFCSTSRGSSAITTTSGRHNPRTSRWACRISEEISLNRMQRAARCFLMHRYLQRTVPVAPDPLSTSESLLDASAAANSVPLLESRFLHRLRATLYREERAEQLRAGIAKRVIEATLSRWAQTRRLQRQHLFLLCRVQAVPEHCLVRASKLERALCGIQASLRMRESSRLAAARRLRLRQQTAARVLERAWQKSPHYAASIRRIHDRQTHDLLRRQEAVERRDLLRRHLVFMVRCHQAFFNDPRMWDAGVAIRRIPLYAPHNLLAEVPYMLSGAAASSPLITGATADSVTLSGDAAAKVQAAASLYRHKKPPLSAAANGNKSSGGWGLPVRACPGTLESAMSSSRADENEGGGRVDIDAALRLGEYRFFFSPAEWGLLAEVKALPLEYLALPLCSDGAEERRTLLDATELRKAEADELAAHPSQLHVMVAGSARNGAHLPNYAQSFVAALTFLRRPRVVDADRRRTAQHLQDLRSRTAEMQQELRTHGYLSATLVAPLLRFGLHYQELAQGNADSSCFTSTAAMKTCRPLVAGRVACAATELRRCLLGAEQGSGDVVESMLSVILEEYRCGFKAAMRTPRQKPSLAALSASALPLPRARPTAGFMRDGFSNPATEALYHPPVNSTRRAGVSHPTSANLAAEGRRRLAVSADDVGPYWHELLVSMVMKAFVTAPGKRGETPGETSMASTANIRSGSALPPGLVRRGIESCLFPGAPSYLLQDFAPPRIQQDAHTRAGTAPLGTASGAVAFAITRAGASPSSLLSTPTYRAGYLREWWDALERLLLQEYADRTKLTCSEAAQRRSIGVLRHMAHSSADKSALEA</sequence>